<dbReference type="PROSITE" id="PS00633">
    <property type="entry name" value="BROMODOMAIN_1"/>
    <property type="match status" value="1"/>
</dbReference>
<feature type="compositionally biased region" description="Basic and acidic residues" evidence="6">
    <location>
        <begin position="1254"/>
        <end position="1263"/>
    </location>
</feature>
<evidence type="ECO:0000259" key="7">
    <source>
        <dbReference type="PROSITE" id="PS50014"/>
    </source>
</evidence>
<dbReference type="GO" id="GO:0051123">
    <property type="term" value="P:RNA polymerase II preinitiation complex assembly"/>
    <property type="evidence" value="ECO:0007669"/>
    <property type="project" value="TreeGrafter"/>
</dbReference>
<comment type="similarity">
    <text evidence="2">Belongs to the TAF1 family.</text>
</comment>
<feature type="compositionally biased region" description="Acidic residues" evidence="6">
    <location>
        <begin position="947"/>
        <end position="957"/>
    </location>
</feature>
<feature type="region of interest" description="Disordered" evidence="6">
    <location>
        <begin position="214"/>
        <end position="240"/>
    </location>
</feature>
<feature type="compositionally biased region" description="Polar residues" evidence="6">
    <location>
        <begin position="1350"/>
        <end position="1361"/>
    </location>
</feature>
<sequence length="1400" mass="153465">MAQKSLHILRPPPPRRRERPRFSEIFGPYVAGGATAPDLSKRHDELLRALSNSERYPAPADEALAFETSGIAAPASLPVRGVDEAAAEGIVGGVAFERAFETPGAADAKDLPVAMHAVQYLDWDDDVKWEEDAGDADDEREDKAVVATLPNRDIERVLGSDPHREDIWVNGLSRASNGAATLPPGFSLEDPSVFLGVPRHSYVDADAELQKLQLSSAMPRAKGGSASSEQRRKQRTQEELQQVTRSVYHSLGMSGWSGLHSGWSAAASNPRLRQAQQRLVHQARIQHPEPALQHMGVTAKLTTNQKKFFHRPRTTLPRKPAKLKRGEDPTDKDRQEKQWRLLATKKLVNRSLNANIFRRNRSGETANVQKVTDLILPVADQAGQFVLLEHMAERPLYVSNLGMSSRLVLYSRSAEEANAQKKRGWRQFVRTVVPVSDDAKSPFLGNISEQAAIRNALYRAPIFPHEPRRGGLHGVSDLDALAGPPKGGEWFLLVFISDRYLSPHEMKRQTIMAQQQRLLSTIFAVREIPRGGVFVVGQEEPIHPIQPPGSDATSQFERAFYAYHLAKLMQVKKRDGEEVISIHQATLNYPDASKANLKLALSDLAAESAATPGLFRLRPDAPTADTLASALTPEAVCAYQSMLVAWIELRKLGVTPGTVDAERLAWALHVYDNILSNIDGRRNILKAKLKALKASANRSKDRSMEMAAIGKLCDQLRSADQRMRRVLAIARFVNEQLQLAPWTQYEVFNRAQNAQGNALHQMEILGIGDPSGCNQGFSYTREYLAQLFHGDQVKTTGSSNSSSETSKDLRKLTTKELNRFLKGLGVTDAKMATMERWDKTNLLADWATNHSHKPQYANLRPFVRERKRSTKDLFREYQDKLQATWDRQVAALRADATEAPRGPSPTPGMAVPGGPGGPGGAGKAPQAKPKSATVAPRSATNLGNLLSDEESSDDEKADDGGKAGSDDEDGAAPTGFLLPNWQGQVYFRVTRRIYQKGKEEIVVRFDRRPQIIEAFKAKSTAIKKRADKVFRREKDPAMLFETKPREPGAGKGASGAKGARAGGAVKVGSGGLSLKITKSVQPKSKTTLKLSTMQRKAAEGAKSKQRKRKRQEDKEANAYAKPKATTSRSTRVKRPTVRLNEKFSDVLYGLFGLKNANEFKRRVKWQDYLDKIPQPICIADMLERTKNPNKMYTNRRQLLADVDLMAMNAENYNGATHPIAVSGRELEKTVQAALRAKDQFYTNLEREVEEEEEAREKDRERYSKGGKGKGGKGKKGKSRSPTSSPAPAPVAAAPPSPLVVSTTSPQPSPTRPPTGASPRPPSGTSPSSPMPTVMDMRRRSPSPAVPAGTSPGSGIKSSPAYSASPGPRPKGTSAAALGSLLASSDDDSSSGEEEVLEAGT</sequence>
<comment type="subcellular location">
    <subcellularLocation>
        <location evidence="1">Nucleus</location>
    </subcellularLocation>
</comment>
<dbReference type="GO" id="GO:0005669">
    <property type="term" value="C:transcription factor TFIID complex"/>
    <property type="evidence" value="ECO:0007669"/>
    <property type="project" value="InterPro"/>
</dbReference>
<feature type="compositionally biased region" description="Low complexity" evidence="6">
    <location>
        <begin position="923"/>
        <end position="932"/>
    </location>
</feature>
<dbReference type="CDD" id="cd04369">
    <property type="entry name" value="Bromodomain"/>
    <property type="match status" value="1"/>
</dbReference>
<feature type="domain" description="Bromo" evidence="7">
    <location>
        <begin position="1167"/>
        <end position="1220"/>
    </location>
</feature>
<organism evidence="8">
    <name type="scientific">Phaeomonas parva</name>
    <dbReference type="NCBI Taxonomy" id="124430"/>
    <lineage>
        <taxon>Eukaryota</taxon>
        <taxon>Sar</taxon>
        <taxon>Stramenopiles</taxon>
        <taxon>Ochrophyta</taxon>
        <taxon>Pinguiophyceae</taxon>
        <taxon>Pinguiochrysidales</taxon>
        <taxon>Pinguiochrysidaceae</taxon>
        <taxon>Phaeomonas</taxon>
    </lineage>
</organism>
<reference evidence="8" key="1">
    <citation type="submission" date="2021-01" db="EMBL/GenBank/DDBJ databases">
        <authorList>
            <person name="Corre E."/>
            <person name="Pelletier E."/>
            <person name="Niang G."/>
            <person name="Scheremetjew M."/>
            <person name="Finn R."/>
            <person name="Kale V."/>
            <person name="Holt S."/>
            <person name="Cochrane G."/>
            <person name="Meng A."/>
            <person name="Brown T."/>
            <person name="Cohen L."/>
        </authorList>
    </citation>
    <scope>NUCLEOTIDE SEQUENCE</scope>
    <source>
        <strain evidence="8">CCMP2877</strain>
    </source>
</reference>
<dbReference type="InterPro" id="IPR001487">
    <property type="entry name" value="Bromodomain"/>
</dbReference>
<feature type="compositionally biased region" description="Gly residues" evidence="6">
    <location>
        <begin position="911"/>
        <end position="922"/>
    </location>
</feature>
<dbReference type="InterPro" id="IPR022591">
    <property type="entry name" value="TAF1_HAT_dom"/>
</dbReference>
<dbReference type="InterPro" id="IPR036427">
    <property type="entry name" value="Bromodomain-like_sf"/>
</dbReference>
<feature type="region of interest" description="Disordered" evidence="6">
    <location>
        <begin position="312"/>
        <end position="337"/>
    </location>
</feature>
<accession>A0A7S1XIG0</accession>
<dbReference type="GO" id="GO:0017025">
    <property type="term" value="F:TBP-class protein binding"/>
    <property type="evidence" value="ECO:0007669"/>
    <property type="project" value="InterPro"/>
</dbReference>
<keyword evidence="4" id="KW-0539">Nucleus</keyword>
<evidence type="ECO:0000256" key="6">
    <source>
        <dbReference type="SAM" id="MobiDB-lite"/>
    </source>
</evidence>
<evidence type="ECO:0000313" key="8">
    <source>
        <dbReference type="EMBL" id="CAD9242532.1"/>
    </source>
</evidence>
<dbReference type="EMBL" id="HBGJ01001244">
    <property type="protein sequence ID" value="CAD9242532.1"/>
    <property type="molecule type" value="Transcribed_RNA"/>
</dbReference>
<name>A0A7S1XIG0_9STRA</name>
<keyword evidence="3 5" id="KW-0103">Bromodomain</keyword>
<feature type="compositionally biased region" description="Pro residues" evidence="6">
    <location>
        <begin position="1284"/>
        <end position="1297"/>
    </location>
</feature>
<evidence type="ECO:0000256" key="1">
    <source>
        <dbReference type="ARBA" id="ARBA00004123"/>
    </source>
</evidence>
<dbReference type="Pfam" id="PF00439">
    <property type="entry name" value="Bromodomain"/>
    <property type="match status" value="1"/>
</dbReference>
<dbReference type="Gene3D" id="1.20.920.10">
    <property type="entry name" value="Bromodomain-like"/>
    <property type="match status" value="1"/>
</dbReference>
<feature type="compositionally biased region" description="Basic and acidic residues" evidence="6">
    <location>
        <begin position="229"/>
        <end position="238"/>
    </location>
</feature>
<feature type="region of interest" description="Disordered" evidence="6">
    <location>
        <begin position="1083"/>
        <end position="1133"/>
    </location>
</feature>
<evidence type="ECO:0000256" key="4">
    <source>
        <dbReference type="ARBA" id="ARBA00023242"/>
    </source>
</evidence>
<gene>
    <name evidence="8" type="ORF">PPAR1163_LOCUS875</name>
</gene>
<dbReference type="SMART" id="SM00297">
    <property type="entry name" value="BROMO"/>
    <property type="match status" value="1"/>
</dbReference>
<dbReference type="Pfam" id="PF12157">
    <property type="entry name" value="DUF3591"/>
    <property type="match status" value="2"/>
</dbReference>
<feature type="compositionally biased region" description="Basic and acidic residues" evidence="6">
    <location>
        <begin position="324"/>
        <end position="337"/>
    </location>
</feature>
<feature type="region of interest" description="Disordered" evidence="6">
    <location>
        <begin position="1246"/>
        <end position="1400"/>
    </location>
</feature>
<feature type="compositionally biased region" description="Low complexity" evidence="6">
    <location>
        <begin position="1373"/>
        <end position="1383"/>
    </location>
</feature>
<dbReference type="PANTHER" id="PTHR13900">
    <property type="entry name" value="TRANSCRIPTION INITIATION FACTOR TFIID"/>
    <property type="match status" value="1"/>
</dbReference>
<feature type="region of interest" description="Disordered" evidence="6">
    <location>
        <begin position="1041"/>
        <end position="1061"/>
    </location>
</feature>
<proteinExistence type="inferred from homology"/>
<dbReference type="PANTHER" id="PTHR13900:SF0">
    <property type="entry name" value="TRANSCRIPTION INITIATION FACTOR TFIID SUBUNIT 1"/>
    <property type="match status" value="1"/>
</dbReference>
<dbReference type="InterPro" id="IPR018359">
    <property type="entry name" value="Bromodomain_CS"/>
</dbReference>
<feature type="region of interest" description="Disordered" evidence="6">
    <location>
        <begin position="896"/>
        <end position="976"/>
    </location>
</feature>
<evidence type="ECO:0000256" key="3">
    <source>
        <dbReference type="ARBA" id="ARBA00023117"/>
    </source>
</evidence>
<feature type="compositionally biased region" description="Basic residues" evidence="6">
    <location>
        <begin position="1264"/>
        <end position="1278"/>
    </location>
</feature>
<evidence type="ECO:0000256" key="5">
    <source>
        <dbReference type="PROSITE-ProRule" id="PRU00035"/>
    </source>
</evidence>
<dbReference type="SUPFAM" id="SSF47370">
    <property type="entry name" value="Bromodomain"/>
    <property type="match status" value="1"/>
</dbReference>
<dbReference type="GO" id="GO:0016251">
    <property type="term" value="F:RNA polymerase II general transcription initiation factor activity"/>
    <property type="evidence" value="ECO:0007669"/>
    <property type="project" value="InterPro"/>
</dbReference>
<feature type="compositionally biased region" description="Acidic residues" evidence="6">
    <location>
        <begin position="1384"/>
        <end position="1400"/>
    </location>
</feature>
<dbReference type="InterPro" id="IPR040240">
    <property type="entry name" value="TAF1"/>
</dbReference>
<feature type="region of interest" description="Disordered" evidence="6">
    <location>
        <begin position="1"/>
        <end position="21"/>
    </location>
</feature>
<feature type="compositionally biased region" description="Polar residues" evidence="6">
    <location>
        <begin position="1083"/>
        <end position="1094"/>
    </location>
</feature>
<evidence type="ECO:0000256" key="2">
    <source>
        <dbReference type="ARBA" id="ARBA00009064"/>
    </source>
</evidence>
<protein>
    <recommendedName>
        <fullName evidence="7">Bromo domain-containing protein</fullName>
    </recommendedName>
</protein>
<dbReference type="PROSITE" id="PS50014">
    <property type="entry name" value="BROMODOMAIN_2"/>
    <property type="match status" value="1"/>
</dbReference>
<dbReference type="GO" id="GO:0004402">
    <property type="term" value="F:histone acetyltransferase activity"/>
    <property type="evidence" value="ECO:0007669"/>
    <property type="project" value="InterPro"/>
</dbReference>